<dbReference type="GO" id="GO:0009986">
    <property type="term" value="C:cell surface"/>
    <property type="evidence" value="ECO:0007669"/>
    <property type="project" value="UniProtKB-SubCell"/>
</dbReference>
<dbReference type="Pfam" id="PF07963">
    <property type="entry name" value="N_methyl"/>
    <property type="match status" value="1"/>
</dbReference>
<sequence>MLLRIKRLSRGFTLIESLIVLVITCSIISFPIIELKGYRDNLALINTRAQVKSAINFCLKESIINKRVYFIRYSETSNKLKVMSDWSTAEKTFLINSQVKIINIDNLTIKKKSYVAPRTIYFKCGKITKRMTVQLMWGRLIEK</sequence>
<name>A0A6G7B8B1_9LACO</name>
<evidence type="ECO:0000313" key="5">
    <source>
        <dbReference type="Proteomes" id="UP000501676"/>
    </source>
</evidence>
<evidence type="ECO:0000313" key="4">
    <source>
        <dbReference type="EMBL" id="QIH23565.1"/>
    </source>
</evidence>
<dbReference type="NCBIfam" id="TIGR02532">
    <property type="entry name" value="IV_pilin_GFxxxE"/>
    <property type="match status" value="1"/>
</dbReference>
<dbReference type="GeneID" id="93221240"/>
<gene>
    <name evidence="4" type="ORF">G6Z83_02265</name>
</gene>
<dbReference type="InterPro" id="IPR012902">
    <property type="entry name" value="N_methyl_site"/>
</dbReference>
<keyword evidence="3" id="KW-1133">Transmembrane helix</keyword>
<keyword evidence="2" id="KW-0178">Competence</keyword>
<accession>A0A6G7B8B1</accession>
<evidence type="ECO:0000256" key="3">
    <source>
        <dbReference type="SAM" id="Phobius"/>
    </source>
</evidence>
<keyword evidence="3" id="KW-0472">Membrane</keyword>
<evidence type="ECO:0000256" key="1">
    <source>
        <dbReference type="ARBA" id="ARBA00004241"/>
    </source>
</evidence>
<dbReference type="Proteomes" id="UP000501676">
    <property type="component" value="Chromosome"/>
</dbReference>
<protein>
    <submittedName>
        <fullName evidence="4">Type II secretion system protein</fullName>
    </submittedName>
</protein>
<organism evidence="4 5">
    <name type="scientific">Lactobacillus iners</name>
    <dbReference type="NCBI Taxonomy" id="147802"/>
    <lineage>
        <taxon>Bacteria</taxon>
        <taxon>Bacillati</taxon>
        <taxon>Bacillota</taxon>
        <taxon>Bacilli</taxon>
        <taxon>Lactobacillales</taxon>
        <taxon>Lactobacillaceae</taxon>
        <taxon>Lactobacillus</taxon>
    </lineage>
</organism>
<feature type="transmembrane region" description="Helical" evidence="3">
    <location>
        <begin position="12"/>
        <end position="33"/>
    </location>
</feature>
<comment type="subcellular location">
    <subcellularLocation>
        <location evidence="1">Cell surface</location>
    </subcellularLocation>
</comment>
<dbReference type="AlphaFoldDB" id="A0A6G7B8B1"/>
<proteinExistence type="predicted"/>
<reference evidence="4 5" key="1">
    <citation type="submission" date="2020-02" db="EMBL/GenBank/DDBJ databases">
        <title>Complete genome sequences of six Lactobacillus iners strains isolated from the human vagina.</title>
        <authorList>
            <person name="France M.T."/>
            <person name="Rutt L."/>
            <person name="Narina S."/>
            <person name="Arbaugh S."/>
            <person name="Humphrys M.S."/>
            <person name="Ma B."/>
            <person name="Hayward M.R."/>
            <person name="Relman D."/>
            <person name="Kwon D.S."/>
            <person name="Ravel J."/>
        </authorList>
    </citation>
    <scope>NUCLEOTIDE SEQUENCE [LARGE SCALE GENOMIC DNA]</scope>
    <source>
        <strain evidence="4 5">C0210C1</strain>
    </source>
</reference>
<keyword evidence="3" id="KW-0812">Transmembrane</keyword>
<evidence type="ECO:0000256" key="2">
    <source>
        <dbReference type="ARBA" id="ARBA00023287"/>
    </source>
</evidence>
<dbReference type="EMBL" id="CP049228">
    <property type="protein sequence ID" value="QIH23565.1"/>
    <property type="molecule type" value="Genomic_DNA"/>
</dbReference>
<dbReference type="RefSeq" id="WP_080550276.1">
    <property type="nucleotide sequence ID" value="NZ_CP049223.1"/>
</dbReference>
<dbReference type="GO" id="GO:0030420">
    <property type="term" value="P:establishment of competence for transformation"/>
    <property type="evidence" value="ECO:0007669"/>
    <property type="project" value="UniProtKB-KW"/>
</dbReference>